<dbReference type="InterPro" id="IPR044520">
    <property type="entry name" value="ARF_GAP_AGD5/15"/>
</dbReference>
<evidence type="ECO:0000256" key="4">
    <source>
        <dbReference type="ARBA" id="ARBA00022833"/>
    </source>
</evidence>
<evidence type="ECO:0000256" key="6">
    <source>
        <dbReference type="SAM" id="MobiDB-lite"/>
    </source>
</evidence>
<dbReference type="AlphaFoldDB" id="A0A2J8AE19"/>
<evidence type="ECO:0000256" key="3">
    <source>
        <dbReference type="ARBA" id="ARBA00022771"/>
    </source>
</evidence>
<evidence type="ECO:0000256" key="5">
    <source>
        <dbReference type="PROSITE-ProRule" id="PRU00288"/>
    </source>
</evidence>
<feature type="region of interest" description="Disordered" evidence="6">
    <location>
        <begin position="253"/>
        <end position="356"/>
    </location>
</feature>
<feature type="compositionally biased region" description="Low complexity" evidence="6">
    <location>
        <begin position="342"/>
        <end position="355"/>
    </location>
</feature>
<comment type="caution">
    <text evidence="8">The sequence shown here is derived from an EMBL/GenBank/DDBJ whole genome shotgun (WGS) entry which is preliminary data.</text>
</comment>
<feature type="domain" description="Arf-GAP" evidence="7">
    <location>
        <begin position="17"/>
        <end position="138"/>
    </location>
</feature>
<keyword evidence="3 5" id="KW-0863">Zinc-finger</keyword>
<evidence type="ECO:0000259" key="7">
    <source>
        <dbReference type="PROSITE" id="PS50115"/>
    </source>
</evidence>
<feature type="region of interest" description="Disordered" evidence="6">
    <location>
        <begin position="409"/>
        <end position="431"/>
    </location>
</feature>
<dbReference type="PANTHER" id="PTHR46419:SF2">
    <property type="entry name" value="ADP-RIBOSYLATION FACTOR GTPASE-ACTIVATING PROTEIN AGD5"/>
    <property type="match status" value="1"/>
</dbReference>
<feature type="compositionally biased region" description="Polar residues" evidence="6">
    <location>
        <begin position="297"/>
        <end position="307"/>
    </location>
</feature>
<protein>
    <submittedName>
        <fullName evidence="8">Putative ADP-ribosylation factor GTPase-activating protein AGD5</fullName>
    </submittedName>
</protein>
<evidence type="ECO:0000256" key="2">
    <source>
        <dbReference type="ARBA" id="ARBA00022723"/>
    </source>
</evidence>
<evidence type="ECO:0000256" key="1">
    <source>
        <dbReference type="ARBA" id="ARBA00022468"/>
    </source>
</evidence>
<dbReference type="FunFam" id="1.10.220.150:FF:000009">
    <property type="entry name" value="stromal membrane-associated protein 1 isoform X1"/>
    <property type="match status" value="1"/>
</dbReference>
<keyword evidence="2" id="KW-0479">Metal-binding</keyword>
<keyword evidence="9" id="KW-1185">Reference proteome</keyword>
<keyword evidence="4" id="KW-0862">Zinc</keyword>
<dbReference type="PRINTS" id="PR00405">
    <property type="entry name" value="REVINTRACTNG"/>
</dbReference>
<accession>A0A2J8AE19</accession>
<proteinExistence type="predicted"/>
<dbReference type="InterPro" id="IPR037278">
    <property type="entry name" value="ARFGAP/RecO"/>
</dbReference>
<name>A0A2J8AE19_9CHLO</name>
<dbReference type="PANTHER" id="PTHR46419">
    <property type="entry name" value="ADP-RIBOSYLATION FACTOR GTPASE-ACTIVATING PROTEIN AGD5"/>
    <property type="match status" value="1"/>
</dbReference>
<dbReference type="OrthoDB" id="10266696at2759"/>
<organism evidence="8 9">
    <name type="scientific">Tetrabaena socialis</name>
    <dbReference type="NCBI Taxonomy" id="47790"/>
    <lineage>
        <taxon>Eukaryota</taxon>
        <taxon>Viridiplantae</taxon>
        <taxon>Chlorophyta</taxon>
        <taxon>core chlorophytes</taxon>
        <taxon>Chlorophyceae</taxon>
        <taxon>CS clade</taxon>
        <taxon>Chlamydomonadales</taxon>
        <taxon>Tetrabaenaceae</taxon>
        <taxon>Tetrabaena</taxon>
    </lineage>
</organism>
<dbReference type="CDD" id="cd08204">
    <property type="entry name" value="ArfGap"/>
    <property type="match status" value="1"/>
</dbReference>
<sequence>MFNSKRNVTEEQSERHKRLLASILKEEGNKSCADCKTRNPTWASVNLGVFVCLTCSGIHRSLGVHISQVRSCNLDTWLPKQVEYCRVMGNVKGNRYWEARLPKDFRRPPSGNPNPDLAAFIRAKYMDRAFAATDVQQPPTIENYLDHPYAREDEPAASAPVPAPTAGSLAALRATPTKQHQSASSPALTMDLLGGFDELAGGSTPPPAAASALLAPPASTDPFGFGSFVSAPSAGSFAPQRTSLEWTDFHAAAPPASSSASQPSALPAAPGLTHQRSYSDGLPASHAAASVPGPQLSRLSNHSNAATLTPEEQRRQQQPQQHAGHADHHNHHNHHNHHHSAHAAAPHGGKPAASSDPFATVVTEDLLAGLTIHHIMESMHAPSASSTTPTAGGGTPAAAAAAADPFSFTSSATLGDHPLPAPGAGHKRHPSHVKRPSAEEVLRLFDAVPSSGAAVLASSTSDDPFGDFLSAEHVGQQNGGFKQGGLAGMNGLGVGSPNLL</sequence>
<gene>
    <name evidence="8" type="ORF">TSOC_002465</name>
</gene>
<dbReference type="Proteomes" id="UP000236333">
    <property type="component" value="Unassembled WGS sequence"/>
</dbReference>
<keyword evidence="1" id="KW-0343">GTPase activation</keyword>
<evidence type="ECO:0000313" key="8">
    <source>
        <dbReference type="EMBL" id="PNH10752.1"/>
    </source>
</evidence>
<dbReference type="EMBL" id="PGGS01000047">
    <property type="protein sequence ID" value="PNH10752.1"/>
    <property type="molecule type" value="Genomic_DNA"/>
</dbReference>
<dbReference type="SMART" id="SM00105">
    <property type="entry name" value="ArfGap"/>
    <property type="match status" value="1"/>
</dbReference>
<feature type="compositionally biased region" description="Basic residues" evidence="6">
    <location>
        <begin position="328"/>
        <end position="341"/>
    </location>
</feature>
<reference evidence="8 9" key="1">
    <citation type="journal article" date="2017" name="Mol. Biol. Evol.">
        <title>The 4-celled Tetrabaena socialis nuclear genome reveals the essential components for genetic control of cell number at the origin of multicellularity in the volvocine lineage.</title>
        <authorList>
            <person name="Featherston J."/>
            <person name="Arakaki Y."/>
            <person name="Hanschen E.R."/>
            <person name="Ferris P.J."/>
            <person name="Michod R.E."/>
            <person name="Olson B.J.S.C."/>
            <person name="Nozaki H."/>
            <person name="Durand P.M."/>
        </authorList>
    </citation>
    <scope>NUCLEOTIDE SEQUENCE [LARGE SCALE GENOMIC DNA]</scope>
    <source>
        <strain evidence="8 9">NIES-571</strain>
    </source>
</reference>
<evidence type="ECO:0000313" key="9">
    <source>
        <dbReference type="Proteomes" id="UP000236333"/>
    </source>
</evidence>
<dbReference type="GO" id="GO:0005096">
    <property type="term" value="F:GTPase activator activity"/>
    <property type="evidence" value="ECO:0007669"/>
    <property type="project" value="UniProtKB-KW"/>
</dbReference>
<dbReference type="InterPro" id="IPR001164">
    <property type="entry name" value="ArfGAP_dom"/>
</dbReference>
<feature type="compositionally biased region" description="Low complexity" evidence="6">
    <location>
        <begin position="253"/>
        <end position="270"/>
    </location>
</feature>
<dbReference type="PROSITE" id="PS50115">
    <property type="entry name" value="ARFGAP"/>
    <property type="match status" value="1"/>
</dbReference>
<dbReference type="SUPFAM" id="SSF57863">
    <property type="entry name" value="ArfGap/RecO-like zinc finger"/>
    <property type="match status" value="1"/>
</dbReference>
<dbReference type="InterPro" id="IPR038508">
    <property type="entry name" value="ArfGAP_dom_sf"/>
</dbReference>
<dbReference type="Gene3D" id="1.10.220.150">
    <property type="entry name" value="Arf GTPase activating protein"/>
    <property type="match status" value="1"/>
</dbReference>
<dbReference type="Pfam" id="PF01412">
    <property type="entry name" value="ArfGap"/>
    <property type="match status" value="1"/>
</dbReference>
<dbReference type="GO" id="GO:0008270">
    <property type="term" value="F:zinc ion binding"/>
    <property type="evidence" value="ECO:0007669"/>
    <property type="project" value="UniProtKB-KW"/>
</dbReference>